<evidence type="ECO:0000313" key="2">
    <source>
        <dbReference type="Proteomes" id="UP001596990"/>
    </source>
</evidence>
<dbReference type="Gene3D" id="3.30.1240.10">
    <property type="match status" value="1"/>
</dbReference>
<dbReference type="InterPro" id="IPR000150">
    <property type="entry name" value="Cof"/>
</dbReference>
<sequence length="264" mass="29531">MIKLFITDLDGTLLGQDHYINDKDVEAIKKLAEEGVDFAVATGRMDGDIVEVLKKTGLKGHRISQNGAFVYDRSDKNIHSNTFETEVAKRVYADILEEPLVTTITTADDSYSHEKNEWIDMMSKQLFHDVIVDPELAEQLGVSIIPSKLTAHGKENEVMALQKRIEENYGDELDCFVSHETCVDLMPKNINKANGIKALIEHIGLKPEEIAVIGDSFNDVSMFALTQNSFAMSTAHEDVKAKADHVVTHVHEAIEILYKKYSVV</sequence>
<dbReference type="EC" id="3.1.3.-" evidence="1"/>
<dbReference type="SUPFAM" id="SSF56784">
    <property type="entry name" value="HAD-like"/>
    <property type="match status" value="1"/>
</dbReference>
<dbReference type="InterPro" id="IPR036412">
    <property type="entry name" value="HAD-like_sf"/>
</dbReference>
<dbReference type="Gene3D" id="3.40.50.1000">
    <property type="entry name" value="HAD superfamily/HAD-like"/>
    <property type="match status" value="1"/>
</dbReference>
<dbReference type="InterPro" id="IPR023214">
    <property type="entry name" value="HAD_sf"/>
</dbReference>
<dbReference type="PANTHER" id="PTHR10000:SF8">
    <property type="entry name" value="HAD SUPERFAMILY HYDROLASE-LIKE, TYPE 3"/>
    <property type="match status" value="1"/>
</dbReference>
<keyword evidence="2" id="KW-1185">Reference proteome</keyword>
<dbReference type="SFLD" id="SFLDS00003">
    <property type="entry name" value="Haloacid_Dehalogenase"/>
    <property type="match status" value="1"/>
</dbReference>
<dbReference type="PANTHER" id="PTHR10000">
    <property type="entry name" value="PHOSPHOSERINE PHOSPHATASE"/>
    <property type="match status" value="1"/>
</dbReference>
<name>A0ABW3L4B5_9BACI</name>
<dbReference type="Proteomes" id="UP001596990">
    <property type="component" value="Unassembled WGS sequence"/>
</dbReference>
<accession>A0ABW3L4B5</accession>
<comment type="caution">
    <text evidence="1">The sequence shown here is derived from an EMBL/GenBank/DDBJ whole genome shotgun (WGS) entry which is preliminary data.</text>
</comment>
<reference evidence="2" key="1">
    <citation type="journal article" date="2019" name="Int. J. Syst. Evol. Microbiol.">
        <title>The Global Catalogue of Microorganisms (GCM) 10K type strain sequencing project: providing services to taxonomists for standard genome sequencing and annotation.</title>
        <authorList>
            <consortium name="The Broad Institute Genomics Platform"/>
            <consortium name="The Broad Institute Genome Sequencing Center for Infectious Disease"/>
            <person name="Wu L."/>
            <person name="Ma J."/>
        </authorList>
    </citation>
    <scope>NUCLEOTIDE SEQUENCE [LARGE SCALE GENOMIC DNA]</scope>
    <source>
        <strain evidence="2">CCUG 56607</strain>
    </source>
</reference>
<dbReference type="SFLD" id="SFLDG01140">
    <property type="entry name" value="C2.B:_Phosphomannomutase_and_P"/>
    <property type="match status" value="1"/>
</dbReference>
<protein>
    <submittedName>
        <fullName evidence="1">HAD family hydrolase</fullName>
        <ecNumber evidence="1">3.-.-.-</ecNumber>
        <ecNumber evidence="1">3.1.3.-</ecNumber>
    </submittedName>
</protein>
<proteinExistence type="predicted"/>
<dbReference type="InterPro" id="IPR006379">
    <property type="entry name" value="HAD-SF_hydro_IIB"/>
</dbReference>
<dbReference type="GO" id="GO:0016787">
    <property type="term" value="F:hydrolase activity"/>
    <property type="evidence" value="ECO:0007669"/>
    <property type="project" value="UniProtKB-KW"/>
</dbReference>
<evidence type="ECO:0000313" key="1">
    <source>
        <dbReference type="EMBL" id="MFD1020612.1"/>
    </source>
</evidence>
<gene>
    <name evidence="1" type="ORF">ACFQ2J_15600</name>
</gene>
<dbReference type="EC" id="3.-.-.-" evidence="1"/>
<dbReference type="Pfam" id="PF08282">
    <property type="entry name" value="Hydrolase_3"/>
    <property type="match status" value="1"/>
</dbReference>
<dbReference type="NCBIfam" id="TIGR00099">
    <property type="entry name" value="Cof-subfamily"/>
    <property type="match status" value="1"/>
</dbReference>
<dbReference type="NCBIfam" id="TIGR01484">
    <property type="entry name" value="HAD-SF-IIB"/>
    <property type="match status" value="1"/>
</dbReference>
<organism evidence="1 2">
    <name type="scientific">Thalassobacillus hwangdonensis</name>
    <dbReference type="NCBI Taxonomy" id="546108"/>
    <lineage>
        <taxon>Bacteria</taxon>
        <taxon>Bacillati</taxon>
        <taxon>Bacillota</taxon>
        <taxon>Bacilli</taxon>
        <taxon>Bacillales</taxon>
        <taxon>Bacillaceae</taxon>
        <taxon>Thalassobacillus</taxon>
    </lineage>
</organism>
<keyword evidence="1" id="KW-0378">Hydrolase</keyword>
<dbReference type="EMBL" id="JBHTKL010000006">
    <property type="protein sequence ID" value="MFD1020612.1"/>
    <property type="molecule type" value="Genomic_DNA"/>
</dbReference>
<dbReference type="RefSeq" id="WP_386062627.1">
    <property type="nucleotide sequence ID" value="NZ_JBHTKL010000006.1"/>
</dbReference>